<evidence type="ECO:0000313" key="4">
    <source>
        <dbReference type="Proteomes" id="UP000664044"/>
    </source>
</evidence>
<dbReference type="SMART" id="SM00028">
    <property type="entry name" value="TPR"/>
    <property type="match status" value="3"/>
</dbReference>
<dbReference type="Pfam" id="PF12833">
    <property type="entry name" value="HTH_18"/>
    <property type="match status" value="1"/>
</dbReference>
<keyword evidence="4" id="KW-1185">Reference proteome</keyword>
<dbReference type="SUPFAM" id="SSF48452">
    <property type="entry name" value="TPR-like"/>
    <property type="match status" value="2"/>
</dbReference>
<reference evidence="3 4" key="1">
    <citation type="submission" date="2021-03" db="EMBL/GenBank/DDBJ databases">
        <title>Muricauda lutimaris sp. nov. and Muricauda ruestringensis sp. nov, two marine members of the Flavobacteriaceae isolated from deep sea sediments of Western Pacific.</title>
        <authorList>
            <person name="Zhao S."/>
            <person name="Liu R."/>
        </authorList>
    </citation>
    <scope>NUCLEOTIDE SEQUENCE [LARGE SCALE GENOMIC DNA]</scope>
    <source>
        <strain evidence="3 4">BC31-1-A7</strain>
    </source>
</reference>
<dbReference type="RefSeq" id="WP_207032275.1">
    <property type="nucleotide sequence ID" value="NZ_JAFLNL010000003.1"/>
</dbReference>
<keyword evidence="1" id="KW-0238">DNA-binding</keyword>
<dbReference type="SMART" id="SM00342">
    <property type="entry name" value="HTH_ARAC"/>
    <property type="match status" value="1"/>
</dbReference>
<dbReference type="EMBL" id="JAFLNL010000003">
    <property type="protein sequence ID" value="MBO0353550.1"/>
    <property type="molecule type" value="Genomic_DNA"/>
</dbReference>
<evidence type="ECO:0000259" key="2">
    <source>
        <dbReference type="PROSITE" id="PS01124"/>
    </source>
</evidence>
<organism evidence="3 4">
    <name type="scientific">Flagellimonas aurea</name>
    <dbReference type="NCBI Taxonomy" id="2915619"/>
    <lineage>
        <taxon>Bacteria</taxon>
        <taxon>Pseudomonadati</taxon>
        <taxon>Bacteroidota</taxon>
        <taxon>Flavobacteriia</taxon>
        <taxon>Flavobacteriales</taxon>
        <taxon>Flavobacteriaceae</taxon>
        <taxon>Flagellimonas</taxon>
    </lineage>
</organism>
<evidence type="ECO:0000256" key="1">
    <source>
        <dbReference type="ARBA" id="ARBA00023125"/>
    </source>
</evidence>
<dbReference type="InterPro" id="IPR019734">
    <property type="entry name" value="TPR_rpt"/>
</dbReference>
<proteinExistence type="predicted"/>
<dbReference type="Gene3D" id="1.10.10.60">
    <property type="entry name" value="Homeodomain-like"/>
    <property type="match status" value="2"/>
</dbReference>
<dbReference type="InterPro" id="IPR018060">
    <property type="entry name" value="HTH_AraC"/>
</dbReference>
<dbReference type="PANTHER" id="PTHR43280">
    <property type="entry name" value="ARAC-FAMILY TRANSCRIPTIONAL REGULATOR"/>
    <property type="match status" value="1"/>
</dbReference>
<dbReference type="Proteomes" id="UP000664044">
    <property type="component" value="Unassembled WGS sequence"/>
</dbReference>
<dbReference type="PANTHER" id="PTHR43280:SF2">
    <property type="entry name" value="HTH-TYPE TRANSCRIPTIONAL REGULATOR EXSA"/>
    <property type="match status" value="1"/>
</dbReference>
<dbReference type="Gene3D" id="1.25.40.10">
    <property type="entry name" value="Tetratricopeptide repeat domain"/>
    <property type="match status" value="2"/>
</dbReference>
<dbReference type="InterPro" id="IPR011990">
    <property type="entry name" value="TPR-like_helical_dom_sf"/>
</dbReference>
<feature type="domain" description="HTH araC/xylS-type" evidence="2">
    <location>
        <begin position="456"/>
        <end position="548"/>
    </location>
</feature>
<protein>
    <submittedName>
        <fullName evidence="3">AraC family transcriptional regulator</fullName>
    </submittedName>
</protein>
<gene>
    <name evidence="3" type="ORF">J0656_05925</name>
</gene>
<dbReference type="PROSITE" id="PS01124">
    <property type="entry name" value="HTH_ARAC_FAMILY_2"/>
    <property type="match status" value="1"/>
</dbReference>
<evidence type="ECO:0000313" key="3">
    <source>
        <dbReference type="EMBL" id="MBO0353550.1"/>
    </source>
</evidence>
<sequence length="566" mass="66132">MYAPTAVVLCVISIFTILPQQQTEGGTEPLMNKSYDVLFDTIRNTKIPVREQLYLRAFLQKAQKEKNFEEIVNGYKNYLHHSDEGLRHTYADSMIYAARKSRDSSLIGAAYLTKGFVYYGEKDHTMALDHYILAYDYLKHSEDAYQKYKVQYMIGHIKYYLGYYEDAIRLFKGCINYFKENHTRGYLNSLHSLGLCYNRMGNYGLSSEVNAMGLAEADRLKNHSMDIYFKHSEGINHYFRENYKLAIETLEVVVPTIADKGDFGNVSVGYFYIGRSYWALREPDRAISFFKKVDDIFNERDYLRPDLREGYELLMGHYENLGNQELQLYYIKQLLKADKVLGSTYRYLSGKIHKEYTHRELLQKESEIEALLADNKTSDARWGMATGALVLVAMVMAYRRYRDKRKFSNLMREINEGKPRPAKELDFKPDDLDINPGVVQDILKQLEKFEMGKDFLKEDLNLVKLAASFNANNKYLSRIINHYKGKGVVEYLNDLKVDYVIYLFTKQKIYRSYNYQSLAKEAGFSSVQRFVKAFKHRTGRSPAYFCKVLDEQETYPDRDSNTLSRA</sequence>
<comment type="caution">
    <text evidence="3">The sequence shown here is derived from an EMBL/GenBank/DDBJ whole genome shotgun (WGS) entry which is preliminary data.</text>
</comment>
<name>A0ABS3G2E0_9FLAO</name>
<accession>A0ABS3G2E0</accession>